<accession>B2GLE4</accession>
<dbReference type="EMBL" id="AP009152">
    <property type="protein sequence ID" value="BAG29237.1"/>
    <property type="molecule type" value="Genomic_DNA"/>
</dbReference>
<gene>
    <name evidence="3" type="ordered locus">KRH_08900</name>
</gene>
<dbReference type="InterPro" id="IPR013974">
    <property type="entry name" value="SAF"/>
</dbReference>
<keyword evidence="1" id="KW-0472">Membrane</keyword>
<dbReference type="STRING" id="378753.KRH_08900"/>
<proteinExistence type="predicted"/>
<evidence type="ECO:0000259" key="2">
    <source>
        <dbReference type="SMART" id="SM00858"/>
    </source>
</evidence>
<dbReference type="SMART" id="SM00858">
    <property type="entry name" value="SAF"/>
    <property type="match status" value="1"/>
</dbReference>
<evidence type="ECO:0000313" key="3">
    <source>
        <dbReference type="EMBL" id="BAG29237.1"/>
    </source>
</evidence>
<dbReference type="AlphaFoldDB" id="B2GLE4"/>
<evidence type="ECO:0000256" key="1">
    <source>
        <dbReference type="SAM" id="Phobius"/>
    </source>
</evidence>
<feature type="transmembrane region" description="Helical" evidence="1">
    <location>
        <begin position="31"/>
        <end position="50"/>
    </location>
</feature>
<keyword evidence="1" id="KW-0812">Transmembrane</keyword>
<dbReference type="RefSeq" id="WP_012397958.1">
    <property type="nucleotide sequence ID" value="NC_010617.1"/>
</dbReference>
<keyword evidence="4" id="KW-1185">Reference proteome</keyword>
<dbReference type="CDD" id="cd11614">
    <property type="entry name" value="SAF_CpaB_FlgA_like"/>
    <property type="match status" value="1"/>
</dbReference>
<evidence type="ECO:0000313" key="4">
    <source>
        <dbReference type="Proteomes" id="UP000008838"/>
    </source>
</evidence>
<keyword evidence="1" id="KW-1133">Transmembrane helix</keyword>
<dbReference type="HOGENOM" id="CLU_081764_2_0_11"/>
<reference evidence="3 4" key="1">
    <citation type="journal article" date="2008" name="J. Bacteriol.">
        <title>Complete genome sequence of the soil actinomycete Kocuria rhizophila.</title>
        <authorList>
            <person name="Takarada H."/>
            <person name="Sekine M."/>
            <person name="Kosugi H."/>
            <person name="Matsuo Y."/>
            <person name="Fujisawa T."/>
            <person name="Omata S."/>
            <person name="Kishi E."/>
            <person name="Shimizu A."/>
            <person name="Tsukatani N."/>
            <person name="Tanikawa S."/>
            <person name="Fujita N."/>
            <person name="Harayama S."/>
        </authorList>
    </citation>
    <scope>NUCLEOTIDE SEQUENCE [LARGE SCALE GENOMIC DNA]</scope>
    <source>
        <strain evidence="4">ATCC 9341 / DSM 348 / NBRC 103217 / DC2201</strain>
    </source>
</reference>
<organism evidence="3 4">
    <name type="scientific">Kocuria rhizophila (strain ATCC 9341 / DSM 348 / NBRC 103217 / DC2201)</name>
    <dbReference type="NCBI Taxonomy" id="378753"/>
    <lineage>
        <taxon>Bacteria</taxon>
        <taxon>Bacillati</taxon>
        <taxon>Actinomycetota</taxon>
        <taxon>Actinomycetes</taxon>
        <taxon>Micrococcales</taxon>
        <taxon>Micrococcaceae</taxon>
        <taxon>Kocuria</taxon>
    </lineage>
</organism>
<dbReference type="Proteomes" id="UP000008838">
    <property type="component" value="Chromosome"/>
</dbReference>
<sequence>MASSTAARARAGQAPTAAARFRKPTWRDPRLLVGLLLVLLSVLGVVLLVATTNRSEPYYAAAEDLAVGQRITPEDLTTVDAHLAQVAGGYVPGGQPLQENAVVTQRVARGQLVPAASIGTADALDRTPVGIALQTPLPAQADPGAHVDVWVARPKTSGRGFMEPKKLVPGAEIARVDTKDTALGGSGGVTVHVLVTPSQVGPLVDALGNDAKVTLVLDTAGSRS</sequence>
<feature type="domain" description="SAF" evidence="2">
    <location>
        <begin position="56"/>
        <end position="119"/>
    </location>
</feature>
<dbReference type="KEGG" id="krh:KRH_08900"/>
<dbReference type="Pfam" id="PF08666">
    <property type="entry name" value="SAF"/>
    <property type="match status" value="1"/>
</dbReference>
<protein>
    <recommendedName>
        <fullName evidence="2">SAF domain-containing protein</fullName>
    </recommendedName>
</protein>
<dbReference type="eggNOG" id="COG1261">
    <property type="taxonomic scope" value="Bacteria"/>
</dbReference>
<name>B2GLE4_KOCRD</name>